<dbReference type="Pfam" id="PF05890">
    <property type="entry name" value="Ebp2"/>
    <property type="match status" value="1"/>
</dbReference>
<gene>
    <name evidence="6" type="ORF">BdWA1_000606</name>
</gene>
<dbReference type="PANTHER" id="PTHR13028">
    <property type="entry name" value="RRNA PROCESSING PROTEIN EBNA1-BINDING PROTEIN-RELATED"/>
    <property type="match status" value="1"/>
</dbReference>
<dbReference type="GO" id="GO:0030687">
    <property type="term" value="C:preribosome, large subunit precursor"/>
    <property type="evidence" value="ECO:0007669"/>
    <property type="project" value="TreeGrafter"/>
</dbReference>
<dbReference type="KEGG" id="bdw:94334904"/>
<evidence type="ECO:0000313" key="7">
    <source>
        <dbReference type="Proteomes" id="UP001214638"/>
    </source>
</evidence>
<proteinExistence type="inferred from homology"/>
<evidence type="ECO:0000256" key="1">
    <source>
        <dbReference type="ARBA" id="ARBA00004604"/>
    </source>
</evidence>
<dbReference type="GO" id="GO:0006364">
    <property type="term" value="P:rRNA processing"/>
    <property type="evidence" value="ECO:0007669"/>
    <property type="project" value="TreeGrafter"/>
</dbReference>
<evidence type="ECO:0000256" key="3">
    <source>
        <dbReference type="ARBA" id="ARBA00022517"/>
    </source>
</evidence>
<evidence type="ECO:0000256" key="4">
    <source>
        <dbReference type="ARBA" id="ARBA00023054"/>
    </source>
</evidence>
<dbReference type="EMBL" id="JALLKP010000001">
    <property type="protein sequence ID" value="KAK2197604.1"/>
    <property type="molecule type" value="Genomic_DNA"/>
</dbReference>
<dbReference type="AlphaFoldDB" id="A0AAD9UQ60"/>
<keyword evidence="4" id="KW-0175">Coiled coil</keyword>
<protein>
    <submittedName>
        <fullName evidence="6">Eukaryotic rRNA processing</fullName>
    </submittedName>
</protein>
<dbReference type="GO" id="GO:0034399">
    <property type="term" value="C:nuclear periphery"/>
    <property type="evidence" value="ECO:0007669"/>
    <property type="project" value="TreeGrafter"/>
</dbReference>
<keyword evidence="7" id="KW-1185">Reference proteome</keyword>
<keyword evidence="5" id="KW-0539">Nucleus</keyword>
<comment type="caution">
    <text evidence="6">The sequence shown here is derived from an EMBL/GenBank/DDBJ whole genome shotgun (WGS) entry which is preliminary data.</text>
</comment>
<dbReference type="RefSeq" id="XP_067804446.1">
    <property type="nucleotide sequence ID" value="XM_067945655.1"/>
</dbReference>
<sequence length="213" mass="24417">MPVQIKALGYTLAPGERFADENDCINDDENEQYNKPEINLKQGLINNKHLTSIEILAKIQEISLKPIGDDKTVPWIESLHVIAKESIDDTMDINQAIQVEQHFKNVTLEAVKMGLEKLACMGVPFNRPNDFYADMIKSDLQMNNIMAAIATKRVAIEEKRKKRATKIKGKFTKKVKQFQKRKAFTKQVEQIKKQSKGEALERKINELIKHRVS</sequence>
<evidence type="ECO:0000256" key="2">
    <source>
        <dbReference type="ARBA" id="ARBA00007336"/>
    </source>
</evidence>
<evidence type="ECO:0000256" key="5">
    <source>
        <dbReference type="ARBA" id="ARBA00023242"/>
    </source>
</evidence>
<comment type="subcellular location">
    <subcellularLocation>
        <location evidence="1">Nucleus</location>
        <location evidence="1">Nucleolus</location>
    </subcellularLocation>
</comment>
<dbReference type="InterPro" id="IPR008610">
    <property type="entry name" value="Ebp2"/>
</dbReference>
<dbReference type="GO" id="GO:0042273">
    <property type="term" value="P:ribosomal large subunit biogenesis"/>
    <property type="evidence" value="ECO:0007669"/>
    <property type="project" value="TreeGrafter"/>
</dbReference>
<dbReference type="Proteomes" id="UP001214638">
    <property type="component" value="Unassembled WGS sequence"/>
</dbReference>
<evidence type="ECO:0000313" key="6">
    <source>
        <dbReference type="EMBL" id="KAK2197604.1"/>
    </source>
</evidence>
<keyword evidence="3" id="KW-0690">Ribosome biogenesis</keyword>
<accession>A0AAD9UQ60</accession>
<name>A0AAD9UQ60_9APIC</name>
<dbReference type="PANTHER" id="PTHR13028:SF0">
    <property type="entry name" value="RRNA-PROCESSING PROTEIN EBP2-RELATED"/>
    <property type="match status" value="1"/>
</dbReference>
<reference evidence="6" key="1">
    <citation type="journal article" date="2023" name="Nat. Microbiol.">
        <title>Babesia duncani multi-omics identifies virulence factors and drug targets.</title>
        <authorList>
            <person name="Singh P."/>
            <person name="Lonardi S."/>
            <person name="Liang Q."/>
            <person name="Vydyam P."/>
            <person name="Khabirova E."/>
            <person name="Fang T."/>
            <person name="Gihaz S."/>
            <person name="Thekkiniath J."/>
            <person name="Munshi M."/>
            <person name="Abel S."/>
            <person name="Ciampossin L."/>
            <person name="Batugedara G."/>
            <person name="Gupta M."/>
            <person name="Lu X.M."/>
            <person name="Lenz T."/>
            <person name="Chakravarty S."/>
            <person name="Cornillot E."/>
            <person name="Hu Y."/>
            <person name="Ma W."/>
            <person name="Gonzalez L.M."/>
            <person name="Sanchez S."/>
            <person name="Estrada K."/>
            <person name="Sanchez-Flores A."/>
            <person name="Montero E."/>
            <person name="Harb O.S."/>
            <person name="Le Roch K.G."/>
            <person name="Mamoun C.B."/>
        </authorList>
    </citation>
    <scope>NUCLEOTIDE SEQUENCE</scope>
    <source>
        <strain evidence="6">WA1</strain>
    </source>
</reference>
<dbReference type="GeneID" id="94334904"/>
<dbReference type="GO" id="GO:0005730">
    <property type="term" value="C:nucleolus"/>
    <property type="evidence" value="ECO:0007669"/>
    <property type="project" value="UniProtKB-SubCell"/>
</dbReference>
<organism evidence="6 7">
    <name type="scientific">Babesia duncani</name>
    <dbReference type="NCBI Taxonomy" id="323732"/>
    <lineage>
        <taxon>Eukaryota</taxon>
        <taxon>Sar</taxon>
        <taxon>Alveolata</taxon>
        <taxon>Apicomplexa</taxon>
        <taxon>Aconoidasida</taxon>
        <taxon>Piroplasmida</taxon>
        <taxon>Babesiidae</taxon>
        <taxon>Babesia</taxon>
    </lineage>
</organism>
<comment type="similarity">
    <text evidence="2">Belongs to the EBP2 family.</text>
</comment>